<name>A0AAN5C9S5_9BILA</name>
<dbReference type="PANTHER" id="PTHR22744">
    <property type="entry name" value="HELIX LOOP HELIX PROTEIN 21-RELATED"/>
    <property type="match status" value="1"/>
</dbReference>
<organism evidence="2 3">
    <name type="scientific">Pristionchus mayeri</name>
    <dbReference type="NCBI Taxonomy" id="1317129"/>
    <lineage>
        <taxon>Eukaryota</taxon>
        <taxon>Metazoa</taxon>
        <taxon>Ecdysozoa</taxon>
        <taxon>Nematoda</taxon>
        <taxon>Chromadorea</taxon>
        <taxon>Rhabditida</taxon>
        <taxon>Rhabditina</taxon>
        <taxon>Diplogasteromorpha</taxon>
        <taxon>Diplogasteroidea</taxon>
        <taxon>Neodiplogasteridae</taxon>
        <taxon>Pristionchus</taxon>
    </lineage>
</organism>
<feature type="non-terminal residue" evidence="2">
    <location>
        <position position="1"/>
    </location>
</feature>
<feature type="domain" description="BTB" evidence="1">
    <location>
        <begin position="66"/>
        <end position="133"/>
    </location>
</feature>
<proteinExistence type="predicted"/>
<dbReference type="PANTHER" id="PTHR22744:SF14">
    <property type="entry name" value="BTB DOMAIN-CONTAINING PROTEIN-RELATED"/>
    <property type="match status" value="1"/>
</dbReference>
<dbReference type="SUPFAM" id="SSF54695">
    <property type="entry name" value="POZ domain"/>
    <property type="match status" value="1"/>
</dbReference>
<evidence type="ECO:0000313" key="3">
    <source>
        <dbReference type="Proteomes" id="UP001328107"/>
    </source>
</evidence>
<dbReference type="Proteomes" id="UP001328107">
    <property type="component" value="Unassembled WGS sequence"/>
</dbReference>
<evidence type="ECO:0000313" key="2">
    <source>
        <dbReference type="EMBL" id="GMR33426.1"/>
    </source>
</evidence>
<dbReference type="Gene3D" id="3.30.710.10">
    <property type="entry name" value="Potassium Channel Kv1.1, Chain A"/>
    <property type="match status" value="1"/>
</dbReference>
<reference evidence="3" key="1">
    <citation type="submission" date="2022-10" db="EMBL/GenBank/DDBJ databases">
        <title>Genome assembly of Pristionchus species.</title>
        <authorList>
            <person name="Yoshida K."/>
            <person name="Sommer R.J."/>
        </authorList>
    </citation>
    <scope>NUCLEOTIDE SEQUENCE [LARGE SCALE GENOMIC DNA]</scope>
    <source>
        <strain evidence="3">RS5460</strain>
    </source>
</reference>
<dbReference type="PROSITE" id="PS50097">
    <property type="entry name" value="BTB"/>
    <property type="match status" value="1"/>
</dbReference>
<dbReference type="AlphaFoldDB" id="A0AAN5C9S5"/>
<dbReference type="InterPro" id="IPR000210">
    <property type="entry name" value="BTB/POZ_dom"/>
</dbReference>
<sequence>RLRTDGLFSIVFDADEPISLIPSSVFDLLSGDFFEERKIFELSVNVVLVDSIPDSFASRSAPVSIYSGVLKVDDSTEPISKELLATTSSFFNALFYGNFAEHQKGIFEIKEVDFNDFRIYLDLVHQRNWNFSSVDQALMVLCYADRFDMLYLHKHILPYLKTNTLPQDAIKDTFLLFERFKNNQELIAWVLPQCVNVQAAIDLVSECAPSIKMSSIHTALKAINKCVDGAISDSRLAIVKDYLENQELPVLLRCKDALLGPITSEQIFTIKCHGLTSILVNWSNQIWPNIPEKYDTADCEGRTYSRSGSDSARYTSSDILQIHAYHS</sequence>
<protein>
    <recommendedName>
        <fullName evidence="1">BTB domain-containing protein</fullName>
    </recommendedName>
</protein>
<gene>
    <name evidence="2" type="ORF">PMAYCL1PPCAC_03621</name>
</gene>
<dbReference type="EMBL" id="BTRK01000001">
    <property type="protein sequence ID" value="GMR33426.1"/>
    <property type="molecule type" value="Genomic_DNA"/>
</dbReference>
<evidence type="ECO:0000259" key="1">
    <source>
        <dbReference type="PROSITE" id="PS50097"/>
    </source>
</evidence>
<dbReference type="InterPro" id="IPR011333">
    <property type="entry name" value="SKP1/BTB/POZ_sf"/>
</dbReference>
<dbReference type="Pfam" id="PF00651">
    <property type="entry name" value="BTB"/>
    <property type="match status" value="1"/>
</dbReference>
<accession>A0AAN5C9S5</accession>
<keyword evidence="3" id="KW-1185">Reference proteome</keyword>
<comment type="caution">
    <text evidence="2">The sequence shown here is derived from an EMBL/GenBank/DDBJ whole genome shotgun (WGS) entry which is preliminary data.</text>
</comment>